<dbReference type="InterPro" id="IPR011527">
    <property type="entry name" value="ABC1_TM_dom"/>
</dbReference>
<evidence type="ECO:0000313" key="14">
    <source>
        <dbReference type="Proteomes" id="UP000199411"/>
    </source>
</evidence>
<evidence type="ECO:0000256" key="4">
    <source>
        <dbReference type="ARBA" id="ARBA00022692"/>
    </source>
</evidence>
<evidence type="ECO:0000259" key="11">
    <source>
        <dbReference type="PROSITE" id="PS50893"/>
    </source>
</evidence>
<keyword evidence="7 10" id="KW-1133">Transmembrane helix</keyword>
<evidence type="ECO:0000256" key="9">
    <source>
        <dbReference type="SAM" id="MobiDB-lite"/>
    </source>
</evidence>
<dbReference type="GO" id="GO:0008233">
    <property type="term" value="F:peptidase activity"/>
    <property type="evidence" value="ECO:0007669"/>
    <property type="project" value="UniProtKB-KW"/>
</dbReference>
<dbReference type="EMBL" id="FMYU01000013">
    <property type="protein sequence ID" value="SDC96487.1"/>
    <property type="molecule type" value="Genomic_DNA"/>
</dbReference>
<dbReference type="PANTHER" id="PTHR24221">
    <property type="entry name" value="ATP-BINDING CASSETTE SUB-FAMILY B"/>
    <property type="match status" value="1"/>
</dbReference>
<dbReference type="Gene3D" id="3.40.50.300">
    <property type="entry name" value="P-loop containing nucleotide triphosphate hydrolases"/>
    <property type="match status" value="1"/>
</dbReference>
<feature type="transmembrane region" description="Helical" evidence="10">
    <location>
        <begin position="62"/>
        <end position="82"/>
    </location>
</feature>
<feature type="compositionally biased region" description="Low complexity" evidence="9">
    <location>
        <begin position="574"/>
        <end position="584"/>
    </location>
</feature>
<feature type="transmembrane region" description="Helical" evidence="10">
    <location>
        <begin position="151"/>
        <end position="180"/>
    </location>
</feature>
<dbReference type="Pfam" id="PF00664">
    <property type="entry name" value="ABC_membrane"/>
    <property type="match status" value="1"/>
</dbReference>
<protein>
    <submittedName>
        <fullName evidence="13">ATP-binding cassette, subfamily C, exporter for protease/lipase</fullName>
    </submittedName>
</protein>
<organism evidence="13 14">
    <name type="scientific">Desulfurella multipotens</name>
    <dbReference type="NCBI Taxonomy" id="79269"/>
    <lineage>
        <taxon>Bacteria</taxon>
        <taxon>Pseudomonadati</taxon>
        <taxon>Campylobacterota</taxon>
        <taxon>Desulfurellia</taxon>
        <taxon>Desulfurellales</taxon>
        <taxon>Desulfurellaceae</taxon>
        <taxon>Desulfurella</taxon>
    </lineage>
</organism>
<dbReference type="AlphaFoldDB" id="A0A1G6QXK0"/>
<feature type="domain" description="ABC transmembrane type-1" evidence="12">
    <location>
        <begin position="29"/>
        <end position="307"/>
    </location>
</feature>
<keyword evidence="6 13" id="KW-0067">ATP-binding</keyword>
<dbReference type="GO" id="GO:0006508">
    <property type="term" value="P:proteolysis"/>
    <property type="evidence" value="ECO:0007669"/>
    <property type="project" value="UniProtKB-KW"/>
</dbReference>
<dbReference type="PANTHER" id="PTHR24221:SF248">
    <property type="entry name" value="ABC TRANSPORTER TRANSMEMBRANE REGION"/>
    <property type="match status" value="1"/>
</dbReference>
<accession>A0A1G6QXK0</accession>
<keyword evidence="14" id="KW-1185">Reference proteome</keyword>
<dbReference type="GO" id="GO:0140359">
    <property type="term" value="F:ABC-type transporter activity"/>
    <property type="evidence" value="ECO:0007669"/>
    <property type="project" value="InterPro"/>
</dbReference>
<proteinExistence type="predicted"/>
<feature type="region of interest" description="Disordered" evidence="9">
    <location>
        <begin position="574"/>
        <end position="596"/>
    </location>
</feature>
<dbReference type="InterPro" id="IPR010128">
    <property type="entry name" value="ATPase_T1SS_PrtD-like"/>
</dbReference>
<dbReference type="NCBIfam" id="TIGR01842">
    <property type="entry name" value="type_I_sec_PrtD"/>
    <property type="match status" value="1"/>
</dbReference>
<dbReference type="RefSeq" id="WP_092129576.1">
    <property type="nucleotide sequence ID" value="NZ_FMYU01000013.1"/>
</dbReference>
<feature type="domain" description="ABC transporter" evidence="11">
    <location>
        <begin position="338"/>
        <end position="573"/>
    </location>
</feature>
<keyword evidence="13" id="KW-0645">Protease</keyword>
<dbReference type="SMART" id="SM00382">
    <property type="entry name" value="AAA"/>
    <property type="match status" value="1"/>
</dbReference>
<dbReference type="PROSITE" id="PS50893">
    <property type="entry name" value="ABC_TRANSPORTER_2"/>
    <property type="match status" value="1"/>
</dbReference>
<reference evidence="14" key="1">
    <citation type="submission" date="2016-10" db="EMBL/GenBank/DDBJ databases">
        <authorList>
            <person name="Varghese N."/>
            <person name="Submissions S."/>
        </authorList>
    </citation>
    <scope>NUCLEOTIDE SEQUENCE [LARGE SCALE GENOMIC DNA]</scope>
    <source>
        <strain evidence="14">DSM 8415</strain>
    </source>
</reference>
<feature type="transmembrane region" description="Helical" evidence="10">
    <location>
        <begin position="27"/>
        <end position="50"/>
    </location>
</feature>
<dbReference type="GO" id="GO:0005524">
    <property type="term" value="F:ATP binding"/>
    <property type="evidence" value="ECO:0007669"/>
    <property type="project" value="UniProtKB-KW"/>
</dbReference>
<dbReference type="GO" id="GO:0030256">
    <property type="term" value="C:type I protein secretion system complex"/>
    <property type="evidence" value="ECO:0007669"/>
    <property type="project" value="InterPro"/>
</dbReference>
<feature type="compositionally biased region" description="Polar residues" evidence="9">
    <location>
        <begin position="585"/>
        <end position="596"/>
    </location>
</feature>
<dbReference type="InterPro" id="IPR003439">
    <property type="entry name" value="ABC_transporter-like_ATP-bd"/>
</dbReference>
<dbReference type="Gene3D" id="1.20.1560.10">
    <property type="entry name" value="ABC transporter type 1, transmembrane domain"/>
    <property type="match status" value="1"/>
</dbReference>
<dbReference type="PROSITE" id="PS50929">
    <property type="entry name" value="ABC_TM1F"/>
    <property type="match status" value="1"/>
</dbReference>
<dbReference type="GO" id="GO:0034040">
    <property type="term" value="F:ATPase-coupled lipid transmembrane transporter activity"/>
    <property type="evidence" value="ECO:0007669"/>
    <property type="project" value="TreeGrafter"/>
</dbReference>
<keyword evidence="5" id="KW-0547">Nucleotide-binding</keyword>
<dbReference type="GO" id="GO:0030253">
    <property type="term" value="P:protein secretion by the type I secretion system"/>
    <property type="evidence" value="ECO:0007669"/>
    <property type="project" value="InterPro"/>
</dbReference>
<dbReference type="SUPFAM" id="SSF90123">
    <property type="entry name" value="ABC transporter transmembrane region"/>
    <property type="match status" value="1"/>
</dbReference>
<evidence type="ECO:0000256" key="2">
    <source>
        <dbReference type="ARBA" id="ARBA00022448"/>
    </source>
</evidence>
<dbReference type="InterPro" id="IPR039421">
    <property type="entry name" value="Type_1_exporter"/>
</dbReference>
<evidence type="ECO:0000256" key="7">
    <source>
        <dbReference type="ARBA" id="ARBA00022989"/>
    </source>
</evidence>
<keyword evidence="2" id="KW-0813">Transport</keyword>
<evidence type="ECO:0000313" key="13">
    <source>
        <dbReference type="EMBL" id="SDC96487.1"/>
    </source>
</evidence>
<dbReference type="GO" id="GO:0005886">
    <property type="term" value="C:plasma membrane"/>
    <property type="evidence" value="ECO:0007669"/>
    <property type="project" value="UniProtKB-SubCell"/>
</dbReference>
<evidence type="ECO:0000256" key="1">
    <source>
        <dbReference type="ARBA" id="ARBA00004651"/>
    </source>
</evidence>
<dbReference type="InterPro" id="IPR017871">
    <property type="entry name" value="ABC_transporter-like_CS"/>
</dbReference>
<comment type="subcellular location">
    <subcellularLocation>
        <location evidence="1">Cell membrane</location>
        <topology evidence="1">Multi-pass membrane protein</topology>
    </subcellularLocation>
</comment>
<keyword evidence="4 10" id="KW-0812">Transmembrane</keyword>
<dbReference type="SUPFAM" id="SSF52540">
    <property type="entry name" value="P-loop containing nucleoside triphosphate hydrolases"/>
    <property type="match status" value="1"/>
</dbReference>
<dbReference type="InterPro" id="IPR047957">
    <property type="entry name" value="ABC_AprD-like_6TM"/>
</dbReference>
<dbReference type="InterPro" id="IPR027417">
    <property type="entry name" value="P-loop_NTPase"/>
</dbReference>
<dbReference type="FunFam" id="3.40.50.300:FF:001444">
    <property type="entry name" value="ABC transporter ATP-binding protein"/>
    <property type="match status" value="1"/>
</dbReference>
<dbReference type="Pfam" id="PF00005">
    <property type="entry name" value="ABC_tran"/>
    <property type="match status" value="1"/>
</dbReference>
<keyword evidence="13" id="KW-0378">Hydrolase</keyword>
<evidence type="ECO:0000256" key="3">
    <source>
        <dbReference type="ARBA" id="ARBA00022475"/>
    </source>
</evidence>
<dbReference type="PROSITE" id="PS00211">
    <property type="entry name" value="ABC_TRANSPORTER_1"/>
    <property type="match status" value="1"/>
</dbReference>
<feature type="transmembrane region" description="Helical" evidence="10">
    <location>
        <begin position="253"/>
        <end position="272"/>
    </location>
</feature>
<dbReference type="Proteomes" id="UP000199411">
    <property type="component" value="Unassembled WGS sequence"/>
</dbReference>
<evidence type="ECO:0000256" key="5">
    <source>
        <dbReference type="ARBA" id="ARBA00022741"/>
    </source>
</evidence>
<keyword evidence="3" id="KW-1003">Cell membrane</keyword>
<name>A0A1G6QXK0_9BACT</name>
<sequence>MFSRPNFFGRQKPKSQLLQALKPFKQAFITTGIVSAIINIIMIVPSIYMLEVYDRILVSKSVPTLILISLMVLGFYAFMGVLEWLRSQLLIRISNNMDAQLNEKVFSVAFSNALYANTGNPSQAFSDFTNIRQFLTGSGVLAFFDIPWTPIYIIILFMIHTVIGILAIVASLVMMGMAILTEVVTKKGLGEANKHYQESQVFANVNFRNAEAIYAMGMKENVKKHWYSRYINFLSYQSDTSSKAGTISAITKALRITFQSLLGYGVSAYYAIQGQLTMGMIVASAILIGRALSPVDLAISVWRQFVSVRESYARLEAMFAQYPEKPKGLQLPPPVGRVSVSNLIAVPPGSNLMILKNVSFEVNPGEMVGIIGPVASGKTTLGKMLVGIWPPYSGSVRLDGAEISTWDREDLGKYIGYLPQDVELLDGTVAENIARFGEIDSNKVIKAAQMAGIHEMILQFPEGYDTKLGTNGAIISGGQKQRIGLARALYNDPTLIVLDEPNSSLDDMGERALIYALLNLKKMKKTVFLITHRTPILAITDKIILMLNGSVQAFGPSQEILKALQAVNEQQAQMQAQQNAHLNNPNQAPQTPQKGA</sequence>
<evidence type="ECO:0000256" key="10">
    <source>
        <dbReference type="SAM" id="Phobius"/>
    </source>
</evidence>
<dbReference type="OrthoDB" id="9760168at2"/>
<dbReference type="GO" id="GO:0016887">
    <property type="term" value="F:ATP hydrolysis activity"/>
    <property type="evidence" value="ECO:0007669"/>
    <property type="project" value="InterPro"/>
</dbReference>
<dbReference type="InterPro" id="IPR003593">
    <property type="entry name" value="AAA+_ATPase"/>
</dbReference>
<evidence type="ECO:0000259" key="12">
    <source>
        <dbReference type="PROSITE" id="PS50929"/>
    </source>
</evidence>
<evidence type="ECO:0000256" key="6">
    <source>
        <dbReference type="ARBA" id="ARBA00022840"/>
    </source>
</evidence>
<keyword evidence="8 10" id="KW-0472">Membrane</keyword>
<evidence type="ECO:0000256" key="8">
    <source>
        <dbReference type="ARBA" id="ARBA00023136"/>
    </source>
</evidence>
<dbReference type="InterPro" id="IPR036640">
    <property type="entry name" value="ABC1_TM_sf"/>
</dbReference>
<dbReference type="CDD" id="cd18586">
    <property type="entry name" value="ABC_6TM_PrtD_like"/>
    <property type="match status" value="1"/>
</dbReference>
<gene>
    <name evidence="13" type="ORF">SAMN05660835_01674</name>
</gene>